<gene>
    <name evidence="1" type="ORF">IFM89_003482</name>
</gene>
<evidence type="ECO:0000313" key="1">
    <source>
        <dbReference type="EMBL" id="KAF9595740.1"/>
    </source>
</evidence>
<evidence type="ECO:0000313" key="2">
    <source>
        <dbReference type="Proteomes" id="UP000631114"/>
    </source>
</evidence>
<dbReference type="AlphaFoldDB" id="A0A835HB35"/>
<organism evidence="1 2">
    <name type="scientific">Coptis chinensis</name>
    <dbReference type="NCBI Taxonomy" id="261450"/>
    <lineage>
        <taxon>Eukaryota</taxon>
        <taxon>Viridiplantae</taxon>
        <taxon>Streptophyta</taxon>
        <taxon>Embryophyta</taxon>
        <taxon>Tracheophyta</taxon>
        <taxon>Spermatophyta</taxon>
        <taxon>Magnoliopsida</taxon>
        <taxon>Ranunculales</taxon>
        <taxon>Ranunculaceae</taxon>
        <taxon>Coptidoideae</taxon>
        <taxon>Coptis</taxon>
    </lineage>
</organism>
<reference evidence="1 2" key="1">
    <citation type="submission" date="2020-10" db="EMBL/GenBank/DDBJ databases">
        <title>The Coptis chinensis genome and diversification of protoberbering-type alkaloids.</title>
        <authorList>
            <person name="Wang B."/>
            <person name="Shu S."/>
            <person name="Song C."/>
            <person name="Liu Y."/>
        </authorList>
    </citation>
    <scope>NUCLEOTIDE SEQUENCE [LARGE SCALE GENOMIC DNA]</scope>
    <source>
        <strain evidence="1">HL-2020</strain>
        <tissue evidence="1">Leaf</tissue>
    </source>
</reference>
<dbReference type="EMBL" id="JADFTS010000007">
    <property type="protein sequence ID" value="KAF9595740.1"/>
    <property type="molecule type" value="Genomic_DNA"/>
</dbReference>
<dbReference type="OrthoDB" id="417252at2759"/>
<protein>
    <submittedName>
        <fullName evidence="1">Uncharacterized protein</fullName>
    </submittedName>
</protein>
<dbReference type="Proteomes" id="UP000631114">
    <property type="component" value="Unassembled WGS sequence"/>
</dbReference>
<accession>A0A835HB35</accession>
<sequence>MGNLVDVAYGIHERLAGDLNGGDESEGGDLEPPYVLEPDLGKRKQCDRALVHVKKMVAGRKHVAFKVSCNEGNVKRFGNESQVYRCMRKQLTLAEKLNMTYDEAERWIVNLVRNSKLDERLIPSRNCCHGTQSCECIIENTKALSLCTYKYANLVLESAQVQTAI</sequence>
<comment type="caution">
    <text evidence="1">The sequence shown here is derived from an EMBL/GenBank/DDBJ whole genome shotgun (WGS) entry which is preliminary data.</text>
</comment>
<keyword evidence="2" id="KW-1185">Reference proteome</keyword>
<name>A0A835HB35_9MAGN</name>
<proteinExistence type="predicted"/>